<dbReference type="EMBL" id="ARYC01000357">
    <property type="protein sequence ID" value="KEJ83110.1"/>
    <property type="molecule type" value="Genomic_DNA"/>
</dbReference>
<accession>A0A073I0T2</accession>
<evidence type="ECO:0000313" key="3">
    <source>
        <dbReference type="Proteomes" id="UP000053232"/>
    </source>
</evidence>
<dbReference type="InterPro" id="IPR036691">
    <property type="entry name" value="Endo/exonu/phosph_ase_sf"/>
</dbReference>
<evidence type="ECO:0000256" key="1">
    <source>
        <dbReference type="SAM" id="MobiDB-lite"/>
    </source>
</evidence>
<dbReference type="AlphaFoldDB" id="A0A073I0T2"/>
<dbReference type="Gene3D" id="3.60.10.10">
    <property type="entry name" value="Endonuclease/exonuclease/phosphatase"/>
    <property type="match status" value="1"/>
</dbReference>
<gene>
    <name evidence="2" type="ORF">OXYTRIMIC_048</name>
</gene>
<evidence type="ECO:0000313" key="2">
    <source>
        <dbReference type="EMBL" id="KEJ83110.1"/>
    </source>
</evidence>
<proteinExistence type="predicted"/>
<name>A0A073I0T2_9SPIT</name>
<sequence length="235" mass="28141">MEAQSQQKAERRKLPVYTEDAGRAKQQSQQKDSRIFKIFKQGYSESRSTKNPRCSSQQQQLQKLQKISIPIENNRKLHFYQPQRIAEGWVRRNERFAEQQRSKRRTETINNKRQMQTLNIKLKICLQNVRKLNSKLKQDQIVREIEDKNPDFIALVETRLQRIIGLNSQNITQTHLARNGGVFTMNSGKYQIKIIKTLKQFWHGIFQMQKDTHYTLSQCTYHRKQMMKQKNFRTE</sequence>
<comment type="caution">
    <text evidence="2">The sequence shown here is derived from an EMBL/GenBank/DDBJ whole genome shotgun (WGS) entry which is preliminary data.</text>
</comment>
<dbReference type="Proteomes" id="UP000053232">
    <property type="component" value="Unassembled WGS sequence"/>
</dbReference>
<keyword evidence="3" id="KW-1185">Reference proteome</keyword>
<dbReference type="SUPFAM" id="SSF56219">
    <property type="entry name" value="DNase I-like"/>
    <property type="match status" value="1"/>
</dbReference>
<protein>
    <submittedName>
        <fullName evidence="2">Uncharacterized protein</fullName>
    </submittedName>
</protein>
<feature type="region of interest" description="Disordered" evidence="1">
    <location>
        <begin position="1"/>
        <end position="35"/>
    </location>
</feature>
<reference evidence="3" key="1">
    <citation type="journal article" date="2014" name="Cell">
        <title>The Architecture of a Scrambled Genome Reveals Massive Levels of Genomic Rearrangement during Development.</title>
        <authorList>
            <person name="Chen X."/>
            <person name="Bracht J.R."/>
            <person name="Goldman A.D."/>
            <person name="Dolzhenko E."/>
            <person name="Clay D.M."/>
            <person name="Swart E.C."/>
            <person name="Perlman D.H."/>
            <person name="Doak T.G."/>
            <person name="Stuart A."/>
            <person name="Amemiya C.T."/>
            <person name="Sebra R.P."/>
            <person name="Landweber L.F."/>
        </authorList>
    </citation>
    <scope>NUCLEOTIDE SEQUENCE [LARGE SCALE GENOMIC DNA]</scope>
    <source>
        <strain evidence="3">JRB310</strain>
    </source>
</reference>
<organism evidence="2 3">
    <name type="scientific">Oxytricha trifallax</name>
    <dbReference type="NCBI Taxonomy" id="1172189"/>
    <lineage>
        <taxon>Eukaryota</taxon>
        <taxon>Sar</taxon>
        <taxon>Alveolata</taxon>
        <taxon>Ciliophora</taxon>
        <taxon>Intramacronucleata</taxon>
        <taxon>Spirotrichea</taxon>
        <taxon>Stichotrichia</taxon>
        <taxon>Sporadotrichida</taxon>
        <taxon>Oxytrichidae</taxon>
        <taxon>Oxytrichinae</taxon>
        <taxon>Oxytricha</taxon>
    </lineage>
</organism>